<sequence length="151" mass="16325">MTDATPTHAPKSPILATLRFEGKTIRATRHPAHGRMLMAHDVLLAIGYIPKPPHGARPILNGLKVSDTNRITLTRGDFDTTEGRPEPTFSKATFLNRVGLDELVAGAAAKKVKTFGPWMADVMENGAPKRKPKAVPEAAPEVSAEGLPWED</sequence>
<feature type="compositionally biased region" description="Low complexity" evidence="1">
    <location>
        <begin position="135"/>
        <end position="145"/>
    </location>
</feature>
<evidence type="ECO:0000256" key="1">
    <source>
        <dbReference type="SAM" id="MobiDB-lite"/>
    </source>
</evidence>
<dbReference type="RefSeq" id="WP_159600867.1">
    <property type="nucleotide sequence ID" value="NZ_CACSAS010000001.1"/>
</dbReference>
<dbReference type="AlphaFoldDB" id="A0A5S9PZE2"/>
<dbReference type="EMBL" id="CACSAS010000001">
    <property type="protein sequence ID" value="CAA0110528.1"/>
    <property type="molecule type" value="Genomic_DNA"/>
</dbReference>
<proteinExistence type="predicted"/>
<keyword evidence="3" id="KW-1185">Reference proteome</keyword>
<gene>
    <name evidence="2" type="ORF">STARVERO_03843</name>
</gene>
<dbReference type="Proteomes" id="UP000433050">
    <property type="component" value="Unassembled WGS sequence"/>
</dbReference>
<evidence type="ECO:0000313" key="3">
    <source>
        <dbReference type="Proteomes" id="UP000433050"/>
    </source>
</evidence>
<accession>A0A5S9PZE2</accession>
<evidence type="ECO:0000313" key="2">
    <source>
        <dbReference type="EMBL" id="CAA0110528.1"/>
    </source>
</evidence>
<reference evidence="2 3" key="1">
    <citation type="submission" date="2019-12" db="EMBL/GenBank/DDBJ databases">
        <authorList>
            <person name="Reyes-Prieto M."/>
        </authorList>
    </citation>
    <scope>NUCLEOTIDE SEQUENCE [LARGE SCALE GENOMIC DNA]</scope>
    <source>
        <strain evidence="2">HF14-78462</strain>
    </source>
</reference>
<protein>
    <recommendedName>
        <fullName evidence="4">Bro-N domain-containing protein</fullName>
    </recommendedName>
</protein>
<evidence type="ECO:0008006" key="4">
    <source>
        <dbReference type="Google" id="ProtNLM"/>
    </source>
</evidence>
<organism evidence="2 3">
    <name type="scientific">Starkeya nomas</name>
    <dbReference type="NCBI Taxonomy" id="2666134"/>
    <lineage>
        <taxon>Bacteria</taxon>
        <taxon>Pseudomonadati</taxon>
        <taxon>Pseudomonadota</taxon>
        <taxon>Alphaproteobacteria</taxon>
        <taxon>Hyphomicrobiales</taxon>
        <taxon>Xanthobacteraceae</taxon>
        <taxon>Starkeya</taxon>
    </lineage>
</organism>
<name>A0A5S9PZE2_9HYPH</name>
<feature type="region of interest" description="Disordered" evidence="1">
    <location>
        <begin position="124"/>
        <end position="151"/>
    </location>
</feature>